<dbReference type="GO" id="GO:0048029">
    <property type="term" value="F:monosaccharide binding"/>
    <property type="evidence" value="ECO:0007669"/>
    <property type="project" value="TreeGrafter"/>
</dbReference>
<dbReference type="Proteomes" id="UP000078558">
    <property type="component" value="Chromosome I"/>
</dbReference>
<feature type="active site" evidence="7">
    <location>
        <position position="485"/>
    </location>
</feature>
<dbReference type="Pfam" id="PF00342">
    <property type="entry name" value="PGI"/>
    <property type="match status" value="1"/>
</dbReference>
<evidence type="ECO:0000256" key="6">
    <source>
        <dbReference type="ARBA" id="ARBA00029321"/>
    </source>
</evidence>
<dbReference type="GO" id="GO:0005829">
    <property type="term" value="C:cytosol"/>
    <property type="evidence" value="ECO:0007669"/>
    <property type="project" value="TreeGrafter"/>
</dbReference>
<dbReference type="PANTHER" id="PTHR11469">
    <property type="entry name" value="GLUCOSE-6-PHOSPHATE ISOMERASE"/>
    <property type="match status" value="1"/>
</dbReference>
<name>A0A1C3K387_9BURK</name>
<dbReference type="RefSeq" id="WP_067754600.1">
    <property type="nucleotide sequence ID" value="NZ_LT907988.1"/>
</dbReference>
<evidence type="ECO:0000313" key="11">
    <source>
        <dbReference type="Proteomes" id="UP000078558"/>
    </source>
</evidence>
<dbReference type="EC" id="5.3.1.9" evidence="7"/>
<comment type="pathway">
    <text evidence="7">Carbohydrate biosynthesis; gluconeogenesis.</text>
</comment>
<evidence type="ECO:0000256" key="4">
    <source>
        <dbReference type="ARBA" id="ARBA00023152"/>
    </source>
</evidence>
<comment type="subcellular location">
    <subcellularLocation>
        <location evidence="7">Cytoplasm</location>
    </subcellularLocation>
</comment>
<keyword evidence="3 7" id="KW-0312">Gluconeogenesis</keyword>
<dbReference type="PRINTS" id="PR00662">
    <property type="entry name" value="G6PISOMERASE"/>
</dbReference>
<keyword evidence="7" id="KW-0963">Cytoplasm</keyword>
<accession>A0A1C3K387</accession>
<evidence type="ECO:0000256" key="8">
    <source>
        <dbReference type="RuleBase" id="RU000612"/>
    </source>
</evidence>
<evidence type="ECO:0000313" key="9">
    <source>
        <dbReference type="EMBL" id="SBT25875.1"/>
    </source>
</evidence>
<evidence type="ECO:0000256" key="2">
    <source>
        <dbReference type="ARBA" id="ARBA00006604"/>
    </source>
</evidence>
<dbReference type="HAMAP" id="MF_00473">
    <property type="entry name" value="G6P_isomerase"/>
    <property type="match status" value="1"/>
</dbReference>
<keyword evidence="4 7" id="KW-0324">Glycolysis</keyword>
<gene>
    <name evidence="7" type="primary">pgi</name>
    <name evidence="9" type="ORF">ODI_01502</name>
    <name evidence="10" type="ORF">ODI_R3763</name>
</gene>
<evidence type="ECO:0000256" key="3">
    <source>
        <dbReference type="ARBA" id="ARBA00022432"/>
    </source>
</evidence>
<protein>
    <recommendedName>
        <fullName evidence="7">Glucose-6-phosphate isomerase</fullName>
        <shortName evidence="7">GPI</shortName>
        <ecNumber evidence="7">5.3.1.9</ecNumber>
    </recommendedName>
    <alternativeName>
        <fullName evidence="7">Phosphoglucose isomerase</fullName>
        <shortName evidence="7">PGI</shortName>
    </alternativeName>
    <alternativeName>
        <fullName evidence="7">Phosphohexose isomerase</fullName>
        <shortName evidence="7">PHI</shortName>
    </alternativeName>
</protein>
<sequence>MSNLAHSPAWIRFSAECKLADRDAQHLRILDAAGLRVDLSAQAWSPRFEQAGLTLLAQQGFEAARRDLFEGGLCNWTEGRAAWHTALRAPEPPAAVAAEVREGRARLRRFVEGVNARNAYRNVVHLGIGGSDWGPRLAVESLAGHDTRRTVRFASNIDAHAIDDALAGLDAQDTLVIIASKSFTTTEPLANAARVVEWMRQWGVSDPYRHIVAVTANTAAAEAFGISPDRIFSLWDWVGGRYSVWSAIGITIALVLGLDAFDAILAGAAAMDQHFLEAPLTANAPVQMALAAVANRSVLGFASQAIAPYDARLRHFVPWLQQLEMESLGKNAVRNGTPASVPTGATVWGMPGTDGQHTFFQWLHQDATGAPVDFLLCKQPDHNLTHHHRLLLANCLAQRSALLRGKSYEQALEEAQRTGGDPEQVAWLARHRVHPGRRPSTLIVLPRLAPYSLGALLALYEHKVFTQGVLWDINPFDQWGVEFGKELANKLAHDLTEPGPSGVSDLDPSTAYWVEALSPSVKSR</sequence>
<comment type="function">
    <text evidence="7">Catalyzes the reversible isomerization of glucose-6-phosphate to fructose-6-phosphate.</text>
</comment>
<proteinExistence type="inferred from homology"/>
<dbReference type="GO" id="GO:0097367">
    <property type="term" value="F:carbohydrate derivative binding"/>
    <property type="evidence" value="ECO:0007669"/>
    <property type="project" value="InterPro"/>
</dbReference>
<dbReference type="UniPathway" id="UPA00138"/>
<dbReference type="InterPro" id="IPR035476">
    <property type="entry name" value="SIS_PGI_1"/>
</dbReference>
<comment type="catalytic activity">
    <reaction evidence="6 7 8">
        <text>alpha-D-glucose 6-phosphate = beta-D-fructose 6-phosphate</text>
        <dbReference type="Rhea" id="RHEA:11816"/>
        <dbReference type="ChEBI" id="CHEBI:57634"/>
        <dbReference type="ChEBI" id="CHEBI:58225"/>
        <dbReference type="EC" id="5.3.1.9"/>
    </reaction>
</comment>
<reference evidence="10 11" key="2">
    <citation type="submission" date="2017-08" db="EMBL/GenBank/DDBJ databases">
        <authorList>
            <person name="de Groot N.N."/>
        </authorList>
    </citation>
    <scope>NUCLEOTIDE SEQUENCE [LARGE SCALE GENOMIC DNA]</scope>
    <source>
        <strain evidence="10">Orrdi1</strain>
    </source>
</reference>
<dbReference type="PROSITE" id="PS51463">
    <property type="entry name" value="P_GLUCOSE_ISOMERASE_3"/>
    <property type="match status" value="1"/>
</dbReference>
<dbReference type="OrthoDB" id="140919at2"/>
<dbReference type="InterPro" id="IPR046348">
    <property type="entry name" value="SIS_dom_sf"/>
</dbReference>
<dbReference type="GO" id="GO:0006094">
    <property type="term" value="P:gluconeogenesis"/>
    <property type="evidence" value="ECO:0007669"/>
    <property type="project" value="UniProtKB-UniRule"/>
</dbReference>
<dbReference type="KEGG" id="odi:ODI_R3763"/>
<dbReference type="InterPro" id="IPR023096">
    <property type="entry name" value="G6P_Isomerase_C"/>
</dbReference>
<dbReference type="GO" id="GO:0006096">
    <property type="term" value="P:glycolytic process"/>
    <property type="evidence" value="ECO:0007669"/>
    <property type="project" value="UniProtKB-UniRule"/>
</dbReference>
<dbReference type="InterPro" id="IPR035482">
    <property type="entry name" value="SIS_PGI_2"/>
</dbReference>
<keyword evidence="11" id="KW-1185">Reference proteome</keyword>
<dbReference type="GO" id="GO:0051156">
    <property type="term" value="P:glucose 6-phosphate metabolic process"/>
    <property type="evidence" value="ECO:0007669"/>
    <property type="project" value="TreeGrafter"/>
</dbReference>
<dbReference type="InterPro" id="IPR001672">
    <property type="entry name" value="G6P_Isomerase"/>
</dbReference>
<evidence type="ECO:0000256" key="5">
    <source>
        <dbReference type="ARBA" id="ARBA00023235"/>
    </source>
</evidence>
<dbReference type="Gene3D" id="1.10.1390.10">
    <property type="match status" value="1"/>
</dbReference>
<dbReference type="EMBL" id="FLRC01000022">
    <property type="protein sequence ID" value="SBT25875.1"/>
    <property type="molecule type" value="Genomic_DNA"/>
</dbReference>
<dbReference type="AlphaFoldDB" id="A0A1C3K387"/>
<dbReference type="NCBIfam" id="NF001211">
    <property type="entry name" value="PRK00179.1"/>
    <property type="match status" value="1"/>
</dbReference>
<dbReference type="PROSITE" id="PS00765">
    <property type="entry name" value="P_GLUCOSE_ISOMERASE_1"/>
    <property type="match status" value="1"/>
</dbReference>
<organism evidence="9 11">
    <name type="scientific">Orrella dioscoreae</name>
    <dbReference type="NCBI Taxonomy" id="1851544"/>
    <lineage>
        <taxon>Bacteria</taxon>
        <taxon>Pseudomonadati</taxon>
        <taxon>Pseudomonadota</taxon>
        <taxon>Betaproteobacteria</taxon>
        <taxon>Burkholderiales</taxon>
        <taxon>Alcaligenaceae</taxon>
        <taxon>Orrella</taxon>
    </lineage>
</organism>
<dbReference type="EMBL" id="LT907988">
    <property type="protein sequence ID" value="SOE51888.1"/>
    <property type="molecule type" value="Genomic_DNA"/>
</dbReference>
<dbReference type="CDD" id="cd05015">
    <property type="entry name" value="SIS_PGI_1"/>
    <property type="match status" value="1"/>
</dbReference>
<comment type="similarity">
    <text evidence="2 7 8">Belongs to the GPI family.</text>
</comment>
<keyword evidence="5 7" id="KW-0413">Isomerase</keyword>
<comment type="pathway">
    <text evidence="1 7 8">Carbohydrate degradation; glycolysis; D-glyceraldehyde 3-phosphate and glycerone phosphate from D-glucose: step 2/4.</text>
</comment>
<reference evidence="9 11" key="1">
    <citation type="submission" date="2016-06" db="EMBL/GenBank/DDBJ databases">
        <authorList>
            <person name="Kjaerup R.B."/>
            <person name="Dalgaard T.S."/>
            <person name="Juul-Madsen H.R."/>
        </authorList>
    </citation>
    <scope>NUCLEOTIDE SEQUENCE [LARGE SCALE GENOMIC DNA]</scope>
    <source>
        <strain evidence="9">Orrdi1</strain>
    </source>
</reference>
<dbReference type="Gene3D" id="3.40.50.10490">
    <property type="entry name" value="Glucose-6-phosphate isomerase like protein, domain 1"/>
    <property type="match status" value="2"/>
</dbReference>
<dbReference type="STRING" id="1851544.ODI_01502"/>
<feature type="active site" description="Proton donor" evidence="7">
    <location>
        <position position="326"/>
    </location>
</feature>
<dbReference type="CDD" id="cd05016">
    <property type="entry name" value="SIS_PGI_2"/>
    <property type="match status" value="1"/>
</dbReference>
<feature type="active site" evidence="7">
    <location>
        <position position="357"/>
    </location>
</feature>
<dbReference type="PANTHER" id="PTHR11469:SF1">
    <property type="entry name" value="GLUCOSE-6-PHOSPHATE ISOMERASE"/>
    <property type="match status" value="1"/>
</dbReference>
<dbReference type="GO" id="GO:0004347">
    <property type="term" value="F:glucose-6-phosphate isomerase activity"/>
    <property type="evidence" value="ECO:0007669"/>
    <property type="project" value="UniProtKB-UniRule"/>
</dbReference>
<evidence type="ECO:0000256" key="7">
    <source>
        <dbReference type="HAMAP-Rule" id="MF_00473"/>
    </source>
</evidence>
<evidence type="ECO:0000313" key="10">
    <source>
        <dbReference type="EMBL" id="SOE51888.1"/>
    </source>
</evidence>
<evidence type="ECO:0000256" key="1">
    <source>
        <dbReference type="ARBA" id="ARBA00004926"/>
    </source>
</evidence>
<dbReference type="InterPro" id="IPR018189">
    <property type="entry name" value="Phosphoglucose_isomerase_CS"/>
</dbReference>
<dbReference type="UniPathway" id="UPA00109">
    <property type="reaction ID" value="UER00181"/>
</dbReference>
<dbReference type="PROSITE" id="PS00174">
    <property type="entry name" value="P_GLUCOSE_ISOMERASE_2"/>
    <property type="match status" value="1"/>
</dbReference>
<dbReference type="SUPFAM" id="SSF53697">
    <property type="entry name" value="SIS domain"/>
    <property type="match status" value="1"/>
</dbReference>